<reference evidence="4" key="1">
    <citation type="submission" date="2018-12" db="EMBL/GenBank/DDBJ databases">
        <title>The complete genome of Metarhizium rileyi, a key fungal pathogen of Lepidoptera.</title>
        <authorList>
            <person name="Binneck E."/>
            <person name="Lastra C.C.L."/>
            <person name="Sosa-Gomez D.R."/>
        </authorList>
    </citation>
    <scope>NUCLEOTIDE SEQUENCE [LARGE SCALE GENOMIC DNA]</scope>
    <source>
        <strain evidence="4">Cep018-CH2</strain>
    </source>
</reference>
<accession>A0A5C6G112</accession>
<dbReference type="Proteomes" id="UP000317257">
    <property type="component" value="Unassembled WGS sequence"/>
</dbReference>
<evidence type="ECO:0000313" key="4">
    <source>
        <dbReference type="Proteomes" id="UP000317257"/>
    </source>
</evidence>
<dbReference type="AlphaFoldDB" id="A0A5C6G112"/>
<evidence type="ECO:0000256" key="1">
    <source>
        <dbReference type="SAM" id="SignalP"/>
    </source>
</evidence>
<dbReference type="Gene3D" id="2.60.120.1600">
    <property type="match status" value="1"/>
</dbReference>
<proteinExistence type="predicted"/>
<feature type="domain" description="DUF1214" evidence="2">
    <location>
        <begin position="306"/>
        <end position="380"/>
    </location>
</feature>
<feature type="signal peptide" evidence="1">
    <location>
        <begin position="1"/>
        <end position="19"/>
    </location>
</feature>
<dbReference type="InterPro" id="IPR010621">
    <property type="entry name" value="DUF1214"/>
</dbReference>
<evidence type="ECO:0000313" key="3">
    <source>
        <dbReference type="EMBL" id="TWU70849.1"/>
    </source>
</evidence>
<dbReference type="SUPFAM" id="SSF160935">
    <property type="entry name" value="VPA0735-like"/>
    <property type="match status" value="1"/>
</dbReference>
<name>A0A5C6G112_METRR</name>
<organism evidence="3 4">
    <name type="scientific">Metarhizium rileyi (strain RCEF 4871)</name>
    <name type="common">Nomuraea rileyi</name>
    <dbReference type="NCBI Taxonomy" id="1649241"/>
    <lineage>
        <taxon>Eukaryota</taxon>
        <taxon>Fungi</taxon>
        <taxon>Dikarya</taxon>
        <taxon>Ascomycota</taxon>
        <taxon>Pezizomycotina</taxon>
        <taxon>Sordariomycetes</taxon>
        <taxon>Hypocreomycetidae</taxon>
        <taxon>Hypocreales</taxon>
        <taxon>Clavicipitaceae</taxon>
        <taxon>Metarhizium</taxon>
    </lineage>
</organism>
<gene>
    <name evidence="3" type="ORF">ED733_001993</name>
</gene>
<evidence type="ECO:0000259" key="2">
    <source>
        <dbReference type="Pfam" id="PF06742"/>
    </source>
</evidence>
<dbReference type="Pfam" id="PF06742">
    <property type="entry name" value="DUF1214"/>
    <property type="match status" value="1"/>
</dbReference>
<sequence length="474" mass="52179">MIRLGQLFVTLALFAGSFARENPLDTQDQRDLDALAVSLYLQNPFEDIKKTARDQLVSTAQRYGYEANQSYMTRRLEAAVDELAFNFLQQAVNGDPAHPKVYTIFTPPRDRDWSGWSVPGSRAGFDNPDCIYRVIPVSDSYSYAIRGKRTGVGASDITFSLHNSIITNTIALVAGKDIVMDHDGSFTITVSSRGSTSPNHIRSTPTARVLLVRYNMGDWLVETPDELEVKLIGNPPAEETTKDVIIEKARESIQKALPVANFLLGNMTLSKPVNFLVPPAQTSGVGLATQALVFSHYKLRKNEALMVTVEPGPSAYWSLTAYDPWMVTEKPRDKLVSLNDKQAAANRNGSYTFVLSATDPGVFNWLNATEAGVGMLVVRFQGLPLTGDNVSRIRIWTHVSKLDDLPSILPSHAMYTTPQQRAVQMLVRARGFDRIHSFNGLFSGSLTCQAASSVIPSELGAKWMGLVGLSHPQV</sequence>
<comment type="caution">
    <text evidence="3">The sequence shown here is derived from an EMBL/GenBank/DDBJ whole genome shotgun (WGS) entry which is preliminary data.</text>
</comment>
<protein>
    <recommendedName>
        <fullName evidence="2">DUF1214 domain-containing protein</fullName>
    </recommendedName>
</protein>
<keyword evidence="1" id="KW-0732">Signal</keyword>
<dbReference type="EMBL" id="SBHS01000060">
    <property type="protein sequence ID" value="TWU70849.1"/>
    <property type="molecule type" value="Genomic_DNA"/>
</dbReference>
<feature type="chain" id="PRO_5023121156" description="DUF1214 domain-containing protein" evidence="1">
    <location>
        <begin position="20"/>
        <end position="474"/>
    </location>
</feature>